<gene>
    <name evidence="2" type="ORF">CASFOL_043127</name>
</gene>
<comment type="caution">
    <text evidence="2">The sequence shown here is derived from an EMBL/GenBank/DDBJ whole genome shotgun (WGS) entry which is preliminary data.</text>
</comment>
<evidence type="ECO:0000256" key="1">
    <source>
        <dbReference type="SAM" id="SignalP"/>
    </source>
</evidence>
<accession>A0ABD3B7Z4</accession>
<sequence length="87" mass="9000">MAGFGAISFGLVLVILVTIVSALHNGTRAHTPAEGPLSHSPTSQPKPGAFASLAKMIIDIPMGVVEAFKDGAQVIESVIVTLMRGLF</sequence>
<keyword evidence="3" id="KW-1185">Reference proteome</keyword>
<reference evidence="3" key="1">
    <citation type="journal article" date="2024" name="IScience">
        <title>Strigolactones Initiate the Formation of Haustorium-like Structures in Castilleja.</title>
        <authorList>
            <person name="Buerger M."/>
            <person name="Peterson D."/>
            <person name="Chory J."/>
        </authorList>
    </citation>
    <scope>NUCLEOTIDE SEQUENCE [LARGE SCALE GENOMIC DNA]</scope>
</reference>
<feature type="chain" id="PRO_5044775252" evidence="1">
    <location>
        <begin position="23"/>
        <end position="87"/>
    </location>
</feature>
<dbReference type="AlphaFoldDB" id="A0ABD3B7Z4"/>
<name>A0ABD3B7Z4_9LAMI</name>
<feature type="signal peptide" evidence="1">
    <location>
        <begin position="1"/>
        <end position="22"/>
    </location>
</feature>
<dbReference type="EMBL" id="JAVIJP010000398">
    <property type="protein sequence ID" value="KAL3613030.1"/>
    <property type="molecule type" value="Genomic_DNA"/>
</dbReference>
<keyword evidence="1" id="KW-0732">Signal</keyword>
<organism evidence="2 3">
    <name type="scientific">Castilleja foliolosa</name>
    <dbReference type="NCBI Taxonomy" id="1961234"/>
    <lineage>
        <taxon>Eukaryota</taxon>
        <taxon>Viridiplantae</taxon>
        <taxon>Streptophyta</taxon>
        <taxon>Embryophyta</taxon>
        <taxon>Tracheophyta</taxon>
        <taxon>Spermatophyta</taxon>
        <taxon>Magnoliopsida</taxon>
        <taxon>eudicotyledons</taxon>
        <taxon>Gunneridae</taxon>
        <taxon>Pentapetalae</taxon>
        <taxon>asterids</taxon>
        <taxon>lamiids</taxon>
        <taxon>Lamiales</taxon>
        <taxon>Orobanchaceae</taxon>
        <taxon>Pedicularideae</taxon>
        <taxon>Castillejinae</taxon>
        <taxon>Castilleja</taxon>
    </lineage>
</organism>
<evidence type="ECO:0000313" key="3">
    <source>
        <dbReference type="Proteomes" id="UP001632038"/>
    </source>
</evidence>
<proteinExistence type="predicted"/>
<evidence type="ECO:0000313" key="2">
    <source>
        <dbReference type="EMBL" id="KAL3613030.1"/>
    </source>
</evidence>
<protein>
    <submittedName>
        <fullName evidence="2">Uncharacterized protein</fullName>
    </submittedName>
</protein>
<dbReference type="Proteomes" id="UP001632038">
    <property type="component" value="Unassembled WGS sequence"/>
</dbReference>